<protein>
    <submittedName>
        <fullName evidence="2">Uncharacterized protein</fullName>
    </submittedName>
</protein>
<keyword evidence="1" id="KW-0812">Transmembrane</keyword>
<dbReference type="RefSeq" id="WP_085767217.1">
    <property type="nucleotide sequence ID" value="NZ_CP019344.1"/>
</dbReference>
<dbReference type="AlphaFoldDB" id="A0A1W6MLE0"/>
<proteinExistence type="predicted"/>
<dbReference type="STRING" id="331648.BST97_10680"/>
<keyword evidence="1" id="KW-1133">Transmembrane helix</keyword>
<organism evidence="2 3">
    <name type="scientific">Nonlabens spongiae</name>
    <dbReference type="NCBI Taxonomy" id="331648"/>
    <lineage>
        <taxon>Bacteria</taxon>
        <taxon>Pseudomonadati</taxon>
        <taxon>Bacteroidota</taxon>
        <taxon>Flavobacteriia</taxon>
        <taxon>Flavobacteriales</taxon>
        <taxon>Flavobacteriaceae</taxon>
        <taxon>Nonlabens</taxon>
    </lineage>
</organism>
<dbReference type="Proteomes" id="UP000193431">
    <property type="component" value="Chromosome"/>
</dbReference>
<feature type="transmembrane region" description="Helical" evidence="1">
    <location>
        <begin position="33"/>
        <end position="50"/>
    </location>
</feature>
<dbReference type="EMBL" id="CP019344">
    <property type="protein sequence ID" value="ARN78413.1"/>
    <property type="molecule type" value="Genomic_DNA"/>
</dbReference>
<evidence type="ECO:0000256" key="1">
    <source>
        <dbReference type="SAM" id="Phobius"/>
    </source>
</evidence>
<evidence type="ECO:0000313" key="2">
    <source>
        <dbReference type="EMBL" id="ARN78413.1"/>
    </source>
</evidence>
<sequence>MSKFFKYFEYAYIVFALIFIGTAIYEYNISPNRSYMLFAMGIVAILMFFFKRRFRRRFEERNK</sequence>
<gene>
    <name evidence="2" type="ORF">BST97_10680</name>
</gene>
<name>A0A1W6MLE0_9FLAO</name>
<keyword evidence="1" id="KW-0472">Membrane</keyword>
<reference evidence="2 3" key="1">
    <citation type="submission" date="2016-11" db="EMBL/GenBank/DDBJ databases">
        <title>Trade-off between light-utilization and light-protection in marine flavobacteria.</title>
        <authorList>
            <person name="Kumagai Y."/>
        </authorList>
    </citation>
    <scope>NUCLEOTIDE SEQUENCE [LARGE SCALE GENOMIC DNA]</scope>
    <source>
        <strain evidence="2 3">JCM 13191</strain>
    </source>
</reference>
<evidence type="ECO:0000313" key="3">
    <source>
        <dbReference type="Proteomes" id="UP000193431"/>
    </source>
</evidence>
<keyword evidence="3" id="KW-1185">Reference proteome</keyword>
<feature type="transmembrane region" description="Helical" evidence="1">
    <location>
        <begin position="7"/>
        <end position="27"/>
    </location>
</feature>
<accession>A0A1W6MLE0</accession>
<dbReference type="OrthoDB" id="1151040at2"/>